<dbReference type="PANTHER" id="PTHR36113">
    <property type="entry name" value="LYASE, PUTATIVE-RELATED-RELATED"/>
    <property type="match status" value="1"/>
</dbReference>
<name>A0A1H6NZB9_9PSED</name>
<evidence type="ECO:0000256" key="1">
    <source>
        <dbReference type="ARBA" id="ARBA00022737"/>
    </source>
</evidence>
<keyword evidence="3" id="KW-0223">Dioxygenase</keyword>
<dbReference type="Pfam" id="PF00903">
    <property type="entry name" value="Glyoxalase"/>
    <property type="match status" value="2"/>
</dbReference>
<feature type="domain" description="VOC" evidence="2">
    <location>
        <begin position="17"/>
        <end position="129"/>
    </location>
</feature>
<dbReference type="Proteomes" id="UP000182272">
    <property type="component" value="Chromosome I"/>
</dbReference>
<dbReference type="RefSeq" id="WP_019362589.1">
    <property type="nucleotide sequence ID" value="NZ_LT629972.1"/>
</dbReference>
<dbReference type="PANTHER" id="PTHR36113:SF3">
    <property type="entry name" value="SLL5075 PROTEIN"/>
    <property type="match status" value="1"/>
</dbReference>
<evidence type="ECO:0000313" key="3">
    <source>
        <dbReference type="EMBL" id="SEI20235.1"/>
    </source>
</evidence>
<proteinExistence type="predicted"/>
<dbReference type="GO" id="GO:0008198">
    <property type="term" value="F:ferrous iron binding"/>
    <property type="evidence" value="ECO:0007669"/>
    <property type="project" value="InterPro"/>
</dbReference>
<feature type="domain" description="VOC" evidence="2">
    <location>
        <begin position="159"/>
        <end position="282"/>
    </location>
</feature>
<keyword evidence="3" id="KW-0560">Oxidoreductase</keyword>
<dbReference type="InterPro" id="IPR051332">
    <property type="entry name" value="Fosfomycin_Res_Enzymes"/>
</dbReference>
<evidence type="ECO:0000313" key="4">
    <source>
        <dbReference type="Proteomes" id="UP000182272"/>
    </source>
</evidence>
<accession>A0A1H6NZB9</accession>
<dbReference type="OrthoDB" id="9804944at2"/>
<dbReference type="SUPFAM" id="SSF54593">
    <property type="entry name" value="Glyoxalase/Bleomycin resistance protein/Dihydroxybiphenyl dioxygenase"/>
    <property type="match status" value="1"/>
</dbReference>
<reference evidence="3 4" key="1">
    <citation type="submission" date="2016-10" db="EMBL/GenBank/DDBJ databases">
        <authorList>
            <person name="de Groot N.N."/>
        </authorList>
    </citation>
    <scope>NUCLEOTIDE SEQUENCE [LARGE SCALE GENOMIC DNA]</scope>
    <source>
        <strain evidence="3 4">LMG 2158</strain>
    </source>
</reference>
<dbReference type="PROSITE" id="PS51819">
    <property type="entry name" value="VOC"/>
    <property type="match status" value="2"/>
</dbReference>
<dbReference type="InterPro" id="IPR017624">
    <property type="entry name" value="Catechol_2-3_dOase"/>
</dbReference>
<evidence type="ECO:0000259" key="2">
    <source>
        <dbReference type="PROSITE" id="PS51819"/>
    </source>
</evidence>
<dbReference type="GO" id="GO:0018577">
    <property type="term" value="F:catechol 2,3-dioxygenase activity"/>
    <property type="evidence" value="ECO:0007669"/>
    <property type="project" value="InterPro"/>
</dbReference>
<gene>
    <name evidence="3" type="ORF">SAMN05216581_4167</name>
</gene>
<dbReference type="InterPro" id="IPR037523">
    <property type="entry name" value="VOC_core"/>
</dbReference>
<dbReference type="InterPro" id="IPR004360">
    <property type="entry name" value="Glyas_Fos-R_dOase_dom"/>
</dbReference>
<dbReference type="InterPro" id="IPR029068">
    <property type="entry name" value="Glyas_Bleomycin-R_OHBP_Dase"/>
</dbReference>
<dbReference type="NCBIfam" id="TIGR03211">
    <property type="entry name" value="catechol_2_3"/>
    <property type="match status" value="1"/>
</dbReference>
<sequence length="342" mass="37803">MNKTSKFHPEPLYDVSNLGHVELNTPDLDASVRFFTEVYGLDLVTTQGDSAYLRAWGDHDLSSLKLTAAKQAGAAHIGWRVMSPQALERRVAALKAYGVEGRWIDGDVGHGTAYSFIAPSGHRMEVYYEAEKYVPTADKKPYLPNQPQKFSGRGVAAARIDHINILTQDVFKTREFADQTMGFKLREHLIPGGQGEEVGAWMSLMNKAHDLAITKEPSPTASGRLHHLAYAVENREDVLRAADIFMENDVPIEFGPAKHSRTQGFFLYVYEPGGNRIEVFSGGIHIFVPDWEPVQWGTEVKGRSTAWGLGVPESFHKYATPDVQVPEPTPAAKAAAMAALIQ</sequence>
<protein>
    <submittedName>
        <fullName evidence="3">Catechol 2,3-dioxygenase</fullName>
    </submittedName>
</protein>
<dbReference type="Gene3D" id="3.10.180.10">
    <property type="entry name" value="2,3-Dihydroxybiphenyl 1,2-Dioxygenase, domain 1"/>
    <property type="match status" value="2"/>
</dbReference>
<keyword evidence="1" id="KW-0677">Repeat</keyword>
<dbReference type="AlphaFoldDB" id="A0A1H6NZB9"/>
<organism evidence="3 4">
    <name type="scientific">Pseudomonas asplenii</name>
    <dbReference type="NCBI Taxonomy" id="53407"/>
    <lineage>
        <taxon>Bacteria</taxon>
        <taxon>Pseudomonadati</taxon>
        <taxon>Pseudomonadota</taxon>
        <taxon>Gammaproteobacteria</taxon>
        <taxon>Pseudomonadales</taxon>
        <taxon>Pseudomonadaceae</taxon>
        <taxon>Pseudomonas</taxon>
    </lineage>
</organism>
<dbReference type="EMBL" id="LT629972">
    <property type="protein sequence ID" value="SEI20235.1"/>
    <property type="molecule type" value="Genomic_DNA"/>
</dbReference>